<dbReference type="InterPro" id="IPR006702">
    <property type="entry name" value="CASP_dom"/>
</dbReference>
<name>A0A843WYQ3_COLES</name>
<comment type="caution">
    <text evidence="9">Lacks conserved residue(s) required for the propagation of feature annotation.</text>
</comment>
<dbReference type="GO" id="GO:0005886">
    <property type="term" value="C:plasma membrane"/>
    <property type="evidence" value="ECO:0007669"/>
    <property type="project" value="UniProtKB-SubCell"/>
</dbReference>
<evidence type="ECO:0000256" key="3">
    <source>
        <dbReference type="ARBA" id="ARBA00011489"/>
    </source>
</evidence>
<sequence>MDAAANGMGAPPTEVRVKMPEAEKVAAVDAPGLVARTGADAVRLALRMASLATSAVSLSLMLSSEQSGTLSLYGFQLPVSSKWSFSEAFEFLVGVSVAVAAHSMLQLLVAAARMVRRSPVIASQSHAWIIFACDQAFAYAMMSAGSAAAGVTNLNRTGIRHSALPDFCKPLHRFCDRVAVSIAFAFLSWVLLAASAVFDVFWLWSY</sequence>
<keyword evidence="6 9" id="KW-1133">Transmembrane helix</keyword>
<evidence type="ECO:0000313" key="11">
    <source>
        <dbReference type="EMBL" id="MQM07740.1"/>
    </source>
</evidence>
<evidence type="ECO:0000256" key="4">
    <source>
        <dbReference type="ARBA" id="ARBA00022475"/>
    </source>
</evidence>
<keyword evidence="7 9" id="KW-0472">Membrane</keyword>
<evidence type="ECO:0000256" key="7">
    <source>
        <dbReference type="ARBA" id="ARBA00023136"/>
    </source>
</evidence>
<dbReference type="NCBIfam" id="TIGR01569">
    <property type="entry name" value="A_tha_TIGR01569"/>
    <property type="match status" value="1"/>
</dbReference>
<protein>
    <recommendedName>
        <fullName evidence="9">CASP-like protein</fullName>
    </recommendedName>
</protein>
<evidence type="ECO:0000256" key="8">
    <source>
        <dbReference type="ARBA" id="ARBA00023180"/>
    </source>
</evidence>
<comment type="similarity">
    <text evidence="2 9">Belongs to the Casparian strip membrane proteins (CASP) family.</text>
</comment>
<comment type="caution">
    <text evidence="11">The sequence shown here is derived from an EMBL/GenBank/DDBJ whole genome shotgun (WGS) entry which is preliminary data.</text>
</comment>
<evidence type="ECO:0000256" key="6">
    <source>
        <dbReference type="ARBA" id="ARBA00022989"/>
    </source>
</evidence>
<dbReference type="InterPro" id="IPR006459">
    <property type="entry name" value="CASP/CASPL"/>
</dbReference>
<organism evidence="11 12">
    <name type="scientific">Colocasia esculenta</name>
    <name type="common">Wild taro</name>
    <name type="synonym">Arum esculentum</name>
    <dbReference type="NCBI Taxonomy" id="4460"/>
    <lineage>
        <taxon>Eukaryota</taxon>
        <taxon>Viridiplantae</taxon>
        <taxon>Streptophyta</taxon>
        <taxon>Embryophyta</taxon>
        <taxon>Tracheophyta</taxon>
        <taxon>Spermatophyta</taxon>
        <taxon>Magnoliopsida</taxon>
        <taxon>Liliopsida</taxon>
        <taxon>Araceae</taxon>
        <taxon>Aroideae</taxon>
        <taxon>Colocasieae</taxon>
        <taxon>Colocasia</taxon>
    </lineage>
</organism>
<feature type="transmembrane region" description="Helical" evidence="9">
    <location>
        <begin position="178"/>
        <end position="204"/>
    </location>
</feature>
<dbReference type="Proteomes" id="UP000652761">
    <property type="component" value="Unassembled WGS sequence"/>
</dbReference>
<dbReference type="Pfam" id="PF04535">
    <property type="entry name" value="CASP_dom"/>
    <property type="match status" value="1"/>
</dbReference>
<evidence type="ECO:0000256" key="5">
    <source>
        <dbReference type="ARBA" id="ARBA00022692"/>
    </source>
</evidence>
<feature type="transmembrane region" description="Helical" evidence="9">
    <location>
        <begin position="91"/>
        <end position="112"/>
    </location>
</feature>
<feature type="domain" description="Casparian strip membrane protein" evidence="10">
    <location>
        <begin position="39"/>
        <end position="191"/>
    </location>
</feature>
<evidence type="ECO:0000256" key="2">
    <source>
        <dbReference type="ARBA" id="ARBA00007651"/>
    </source>
</evidence>
<dbReference type="PANTHER" id="PTHR33573:SF48">
    <property type="entry name" value="CASP-LIKE PROTEIN 3A1"/>
    <property type="match status" value="1"/>
</dbReference>
<reference evidence="11" key="1">
    <citation type="submission" date="2017-07" db="EMBL/GenBank/DDBJ databases">
        <title>Taro Niue Genome Assembly and Annotation.</title>
        <authorList>
            <person name="Atibalentja N."/>
            <person name="Keating K."/>
            <person name="Fields C.J."/>
        </authorList>
    </citation>
    <scope>NUCLEOTIDE SEQUENCE</scope>
    <source>
        <strain evidence="11">Niue_2</strain>
        <tissue evidence="11">Leaf</tissue>
    </source>
</reference>
<dbReference type="OrthoDB" id="1918787at2759"/>
<keyword evidence="12" id="KW-1185">Reference proteome</keyword>
<evidence type="ECO:0000313" key="12">
    <source>
        <dbReference type="Proteomes" id="UP000652761"/>
    </source>
</evidence>
<dbReference type="AlphaFoldDB" id="A0A843WYQ3"/>
<proteinExistence type="inferred from homology"/>
<evidence type="ECO:0000256" key="1">
    <source>
        <dbReference type="ARBA" id="ARBA00004651"/>
    </source>
</evidence>
<gene>
    <name evidence="11" type="ORF">Taro_040579</name>
</gene>
<comment type="subcellular location">
    <subcellularLocation>
        <location evidence="1 9">Cell membrane</location>
        <topology evidence="1 9">Multi-pass membrane protein</topology>
    </subcellularLocation>
</comment>
<accession>A0A843WYQ3</accession>
<evidence type="ECO:0000259" key="10">
    <source>
        <dbReference type="Pfam" id="PF04535"/>
    </source>
</evidence>
<keyword evidence="5 9" id="KW-0812">Transmembrane</keyword>
<keyword evidence="8" id="KW-0325">Glycoprotein</keyword>
<dbReference type="PANTHER" id="PTHR33573">
    <property type="entry name" value="CASP-LIKE PROTEIN 4A4"/>
    <property type="match status" value="1"/>
</dbReference>
<comment type="subunit">
    <text evidence="3 9">Homodimer and heterodimers.</text>
</comment>
<dbReference type="EMBL" id="NMUH01003942">
    <property type="protein sequence ID" value="MQM07740.1"/>
    <property type="molecule type" value="Genomic_DNA"/>
</dbReference>
<evidence type="ECO:0000256" key="9">
    <source>
        <dbReference type="RuleBase" id="RU361233"/>
    </source>
</evidence>
<keyword evidence="4 9" id="KW-1003">Cell membrane</keyword>